<dbReference type="InterPro" id="IPR020556">
    <property type="entry name" value="Amidase_CS"/>
</dbReference>
<name>A0A8I1HY55_9CORY</name>
<evidence type="ECO:0000313" key="5">
    <source>
        <dbReference type="EMBL" id="MBK3428097.1"/>
    </source>
</evidence>
<comment type="catalytic activity">
    <reaction evidence="1">
        <text>a monocarboxylic acid amide + H2O = a monocarboxylate + NH4(+)</text>
        <dbReference type="Rhea" id="RHEA:12020"/>
        <dbReference type="ChEBI" id="CHEBI:15377"/>
        <dbReference type="ChEBI" id="CHEBI:28938"/>
        <dbReference type="ChEBI" id="CHEBI:35757"/>
        <dbReference type="ChEBI" id="CHEBI:83628"/>
        <dbReference type="EC" id="3.5.1.4"/>
    </reaction>
</comment>
<gene>
    <name evidence="5" type="ORF">JDP02_06170</name>
</gene>
<feature type="domain" description="Amidase" evidence="4">
    <location>
        <begin position="280"/>
        <end position="387"/>
    </location>
</feature>
<dbReference type="AlphaFoldDB" id="A0A8I1HY55"/>
<dbReference type="PANTHER" id="PTHR11895:SF7">
    <property type="entry name" value="GLUTAMYL-TRNA(GLN) AMIDOTRANSFERASE SUBUNIT A, MITOCHONDRIAL"/>
    <property type="match status" value="1"/>
</dbReference>
<dbReference type="PROSITE" id="PS00571">
    <property type="entry name" value="AMIDASES"/>
    <property type="match status" value="1"/>
</dbReference>
<reference evidence="5 6" key="1">
    <citation type="submission" date="2020-12" db="EMBL/GenBank/DDBJ databases">
        <title>Draft genome sequence of the commensal strain Corynebacterium tuberculostearicum MFP09/CIP 102622 isolated from human skin.</title>
        <authorList>
            <person name="Boukerb A.M."/>
            <person name="Janvier X."/>
            <person name="Feuilloley M.G.J."/>
            <person name="Groboillot A."/>
        </authorList>
    </citation>
    <scope>NUCLEOTIDE SEQUENCE [LARGE SCALE GENOMIC DNA]</scope>
    <source>
        <strain evidence="5 6">CIP 102622</strain>
    </source>
</reference>
<comment type="similarity">
    <text evidence="2">Belongs to the amidase family.</text>
</comment>
<proteinExistence type="inferred from homology"/>
<evidence type="ECO:0000256" key="3">
    <source>
        <dbReference type="ARBA" id="ARBA00012922"/>
    </source>
</evidence>
<feature type="domain" description="Amidase" evidence="4">
    <location>
        <begin position="29"/>
        <end position="231"/>
    </location>
</feature>
<evidence type="ECO:0000259" key="4">
    <source>
        <dbReference type="Pfam" id="PF01425"/>
    </source>
</evidence>
<dbReference type="SUPFAM" id="SSF75304">
    <property type="entry name" value="Amidase signature (AS) enzymes"/>
    <property type="match status" value="1"/>
</dbReference>
<dbReference type="EC" id="3.5.1.4" evidence="3"/>
<dbReference type="Pfam" id="PF01425">
    <property type="entry name" value="Amidase"/>
    <property type="match status" value="2"/>
</dbReference>
<organism evidence="5 6">
    <name type="scientific">Corynebacterium tuberculostearicum</name>
    <dbReference type="NCBI Taxonomy" id="38304"/>
    <lineage>
        <taxon>Bacteria</taxon>
        <taxon>Bacillati</taxon>
        <taxon>Actinomycetota</taxon>
        <taxon>Actinomycetes</taxon>
        <taxon>Mycobacteriales</taxon>
        <taxon>Corynebacteriaceae</taxon>
        <taxon>Corynebacterium</taxon>
    </lineage>
</organism>
<dbReference type="InterPro" id="IPR023631">
    <property type="entry name" value="Amidase_dom"/>
</dbReference>
<accession>A0A8I1HY55</accession>
<keyword evidence="6" id="KW-1185">Reference proteome</keyword>
<dbReference type="RefSeq" id="WP_200435791.1">
    <property type="nucleotide sequence ID" value="NZ_CP175792.1"/>
</dbReference>
<evidence type="ECO:0000256" key="1">
    <source>
        <dbReference type="ARBA" id="ARBA00001311"/>
    </source>
</evidence>
<evidence type="ECO:0000313" key="6">
    <source>
        <dbReference type="Proteomes" id="UP000603369"/>
    </source>
</evidence>
<sequence length="397" mass="42018">MPTVSDRLHHAQQDFNAVISVIPFDEHALDESPTLKGQPVAFKDIVDVAGVSTTCGTEVNVGRTPVKDAPVVQRLTAKGALPVAKANLQEFSYGILGDASAYGRVINPRDPEVCGGGSSSGSAALVACGALQLTVGSDSAGSVRVPAACQGVLGFKPTFGVIPVEGVFPFAPSFDCIGFFASSIDLIEQAFIATAEEEPAAAQDVSAVDVTALKAKGERFANLLAALERSDFELTEGADLEGTIAATAELYEPMRLKEVYDVHRPLLDQREKYQDVILQRVLGGENISQEDYDAAARGVEKLREDALALLADAPIILTPTLDSGPLKWSDITPDNTAESAASLRRWTEPFNVLGWPAITVPLRGEEEEGVGDAVQVVGKPGEDLTVLRVARALRALL</sequence>
<dbReference type="InterPro" id="IPR000120">
    <property type="entry name" value="Amidase"/>
</dbReference>
<dbReference type="Gene3D" id="3.90.1300.10">
    <property type="entry name" value="Amidase signature (AS) domain"/>
    <property type="match status" value="1"/>
</dbReference>
<dbReference type="Proteomes" id="UP000603369">
    <property type="component" value="Unassembled WGS sequence"/>
</dbReference>
<dbReference type="EMBL" id="JAEHFL010000008">
    <property type="protein sequence ID" value="MBK3428097.1"/>
    <property type="molecule type" value="Genomic_DNA"/>
</dbReference>
<dbReference type="PANTHER" id="PTHR11895">
    <property type="entry name" value="TRANSAMIDASE"/>
    <property type="match status" value="1"/>
</dbReference>
<dbReference type="GO" id="GO:0004040">
    <property type="term" value="F:amidase activity"/>
    <property type="evidence" value="ECO:0007669"/>
    <property type="project" value="UniProtKB-EC"/>
</dbReference>
<protein>
    <recommendedName>
        <fullName evidence="3">amidase</fullName>
        <ecNumber evidence="3">3.5.1.4</ecNumber>
    </recommendedName>
</protein>
<dbReference type="InterPro" id="IPR036928">
    <property type="entry name" value="AS_sf"/>
</dbReference>
<comment type="caution">
    <text evidence="5">The sequence shown here is derived from an EMBL/GenBank/DDBJ whole genome shotgun (WGS) entry which is preliminary data.</text>
</comment>
<evidence type="ECO:0000256" key="2">
    <source>
        <dbReference type="ARBA" id="ARBA00009199"/>
    </source>
</evidence>